<reference evidence="4" key="1">
    <citation type="submission" date="2018-05" db="EMBL/GenBank/DDBJ databases">
        <authorList>
            <person name="Lanie J.A."/>
            <person name="Ng W.-L."/>
            <person name="Kazmierczak K.M."/>
            <person name="Andrzejewski T.M."/>
            <person name="Davidsen T.M."/>
            <person name="Wayne K.J."/>
            <person name="Tettelin H."/>
            <person name="Glass J.I."/>
            <person name="Rusch D."/>
            <person name="Podicherti R."/>
            <person name="Tsui H.-C.T."/>
            <person name="Winkler M.E."/>
        </authorList>
    </citation>
    <scope>NUCLEOTIDE SEQUENCE</scope>
</reference>
<protein>
    <recommendedName>
        <fullName evidence="3">HTH tetR-type domain-containing protein</fullName>
    </recommendedName>
</protein>
<dbReference type="Pfam" id="PF00440">
    <property type="entry name" value="TetR_N"/>
    <property type="match status" value="1"/>
</dbReference>
<dbReference type="PANTHER" id="PTHR43479:SF11">
    <property type="entry name" value="ACREF_ENVCD OPERON REPRESSOR-RELATED"/>
    <property type="match status" value="1"/>
</dbReference>
<gene>
    <name evidence="4" type="ORF">METZ01_LOCUS423358</name>
</gene>
<keyword evidence="1" id="KW-0238">DNA-binding</keyword>
<dbReference type="SUPFAM" id="SSF46689">
    <property type="entry name" value="Homeodomain-like"/>
    <property type="match status" value="1"/>
</dbReference>
<accession>A0A382XI53</accession>
<dbReference type="InterPro" id="IPR001647">
    <property type="entry name" value="HTH_TetR"/>
</dbReference>
<dbReference type="GO" id="GO:0003677">
    <property type="term" value="F:DNA binding"/>
    <property type="evidence" value="ECO:0007669"/>
    <property type="project" value="UniProtKB-KW"/>
</dbReference>
<sequence>MVISVRKENQAQQRSPRVARRRKRMRNALESAGARQFSGKGIAAVTVEDLINEADISRATFYEFYSSKYNLLESIVNPIFTIAIDSISSCTSLPPEDALSGLFETYLLLWRKHREGLLLIPTVDPSSISNFREQHDALSMAILRLLTLAENSDLLRNGSAQYSLKIIARTAIPLLRVYDGHPAANELFRDAMRALLVKSY</sequence>
<evidence type="ECO:0000259" key="3">
    <source>
        <dbReference type="PROSITE" id="PS50977"/>
    </source>
</evidence>
<organism evidence="4">
    <name type="scientific">marine metagenome</name>
    <dbReference type="NCBI Taxonomy" id="408172"/>
    <lineage>
        <taxon>unclassified sequences</taxon>
        <taxon>metagenomes</taxon>
        <taxon>ecological metagenomes</taxon>
    </lineage>
</organism>
<dbReference type="Gene3D" id="1.10.357.10">
    <property type="entry name" value="Tetracycline Repressor, domain 2"/>
    <property type="match status" value="1"/>
</dbReference>
<feature type="domain" description="HTH tetR-type" evidence="3">
    <location>
        <begin position="23"/>
        <end position="83"/>
    </location>
</feature>
<evidence type="ECO:0000256" key="2">
    <source>
        <dbReference type="SAM" id="MobiDB-lite"/>
    </source>
</evidence>
<dbReference type="AlphaFoldDB" id="A0A382XI53"/>
<dbReference type="PROSITE" id="PS50977">
    <property type="entry name" value="HTH_TETR_2"/>
    <property type="match status" value="1"/>
</dbReference>
<feature type="region of interest" description="Disordered" evidence="2">
    <location>
        <begin position="1"/>
        <end position="21"/>
    </location>
</feature>
<dbReference type="InterPro" id="IPR009057">
    <property type="entry name" value="Homeodomain-like_sf"/>
</dbReference>
<dbReference type="PANTHER" id="PTHR43479">
    <property type="entry name" value="ACREF/ENVCD OPERON REPRESSOR-RELATED"/>
    <property type="match status" value="1"/>
</dbReference>
<name>A0A382XI53_9ZZZZ</name>
<evidence type="ECO:0000256" key="1">
    <source>
        <dbReference type="ARBA" id="ARBA00023125"/>
    </source>
</evidence>
<proteinExistence type="predicted"/>
<evidence type="ECO:0000313" key="4">
    <source>
        <dbReference type="EMBL" id="SVD70504.1"/>
    </source>
</evidence>
<dbReference type="EMBL" id="UINC01167803">
    <property type="protein sequence ID" value="SVD70504.1"/>
    <property type="molecule type" value="Genomic_DNA"/>
</dbReference>
<dbReference type="InterPro" id="IPR050624">
    <property type="entry name" value="HTH-type_Tx_Regulator"/>
</dbReference>